<dbReference type="HOGENOM" id="CLU_1443755_0_0_1"/>
<dbReference type="PaxDb" id="35128-Thaps268242"/>
<evidence type="ECO:0000256" key="2">
    <source>
        <dbReference type="SAM" id="SignalP"/>
    </source>
</evidence>
<feature type="chain" id="PRO_5002865952" evidence="2">
    <location>
        <begin position="20"/>
        <end position="188"/>
    </location>
</feature>
<evidence type="ECO:0000313" key="4">
    <source>
        <dbReference type="Proteomes" id="UP000001449"/>
    </source>
</evidence>
<dbReference type="AlphaFoldDB" id="B8BU56"/>
<proteinExistence type="predicted"/>
<sequence length="188" mass="20018">MNRFTASLLAILSTELVSSFTALPPTQKYGAIFPSSLNLVPQQARELVAYSQAALAQKAKESASKASMTSSDRRRSSSGSSADGSASEGSKSRLSVARSLMSRIFKSPKNGSSTSLNSKGRQSEDGFDHSDAEVVYPLVGFKLIDGHALPTKLNAACSLHLSQKGIEEQVVGYFHEEGAGDEDALRLF</sequence>
<feature type="compositionally biased region" description="Low complexity" evidence="1">
    <location>
        <begin position="77"/>
        <end position="89"/>
    </location>
</feature>
<dbReference type="InParanoid" id="B8BU56"/>
<keyword evidence="2" id="KW-0732">Signal</keyword>
<dbReference type="EMBL" id="CM000639">
    <property type="protein sequence ID" value="EED94706.1"/>
    <property type="molecule type" value="Genomic_DNA"/>
</dbReference>
<feature type="signal peptide" evidence="2">
    <location>
        <begin position="1"/>
        <end position="19"/>
    </location>
</feature>
<dbReference type="Proteomes" id="UP000001449">
    <property type="component" value="Chromosome 2"/>
</dbReference>
<evidence type="ECO:0000313" key="3">
    <source>
        <dbReference type="EMBL" id="EED94706.1"/>
    </source>
</evidence>
<name>B8BU56_THAPS</name>
<evidence type="ECO:0000256" key="1">
    <source>
        <dbReference type="SAM" id="MobiDB-lite"/>
    </source>
</evidence>
<reference evidence="3 4" key="1">
    <citation type="journal article" date="2004" name="Science">
        <title>The genome of the diatom Thalassiosira pseudonana: ecology, evolution, and metabolism.</title>
        <authorList>
            <person name="Armbrust E.V."/>
            <person name="Berges J.A."/>
            <person name="Bowler C."/>
            <person name="Green B.R."/>
            <person name="Martinez D."/>
            <person name="Putnam N.H."/>
            <person name="Zhou S."/>
            <person name="Allen A.E."/>
            <person name="Apt K.E."/>
            <person name="Bechner M."/>
            <person name="Brzezinski M.A."/>
            <person name="Chaal B.K."/>
            <person name="Chiovitti A."/>
            <person name="Davis A.K."/>
            <person name="Demarest M.S."/>
            <person name="Detter J.C."/>
            <person name="Glavina T."/>
            <person name="Goodstein D."/>
            <person name="Hadi M.Z."/>
            <person name="Hellsten U."/>
            <person name="Hildebrand M."/>
            <person name="Jenkins B.D."/>
            <person name="Jurka J."/>
            <person name="Kapitonov V.V."/>
            <person name="Kroger N."/>
            <person name="Lau W.W."/>
            <person name="Lane T.W."/>
            <person name="Larimer F.W."/>
            <person name="Lippmeier J.C."/>
            <person name="Lucas S."/>
            <person name="Medina M."/>
            <person name="Montsant A."/>
            <person name="Obornik M."/>
            <person name="Parker M.S."/>
            <person name="Palenik B."/>
            <person name="Pazour G.J."/>
            <person name="Richardson P.M."/>
            <person name="Rynearson T.A."/>
            <person name="Saito M.A."/>
            <person name="Schwartz D.C."/>
            <person name="Thamatrakoln K."/>
            <person name="Valentin K."/>
            <person name="Vardi A."/>
            <person name="Wilkerson F.P."/>
            <person name="Rokhsar D.S."/>
        </authorList>
    </citation>
    <scope>NUCLEOTIDE SEQUENCE [LARGE SCALE GENOMIC DNA]</scope>
    <source>
        <strain evidence="3 4">CCMP1335</strain>
    </source>
</reference>
<feature type="region of interest" description="Disordered" evidence="1">
    <location>
        <begin position="61"/>
        <end position="127"/>
    </location>
</feature>
<dbReference type="GeneID" id="7446526"/>
<reference evidence="3 4" key="2">
    <citation type="journal article" date="2008" name="Nature">
        <title>The Phaeodactylum genome reveals the evolutionary history of diatom genomes.</title>
        <authorList>
            <person name="Bowler C."/>
            <person name="Allen A.E."/>
            <person name="Badger J.H."/>
            <person name="Grimwood J."/>
            <person name="Jabbari K."/>
            <person name="Kuo A."/>
            <person name="Maheswari U."/>
            <person name="Martens C."/>
            <person name="Maumus F."/>
            <person name="Otillar R.P."/>
            <person name="Rayko E."/>
            <person name="Salamov A."/>
            <person name="Vandepoele K."/>
            <person name="Beszteri B."/>
            <person name="Gruber A."/>
            <person name="Heijde M."/>
            <person name="Katinka M."/>
            <person name="Mock T."/>
            <person name="Valentin K."/>
            <person name="Verret F."/>
            <person name="Berges J.A."/>
            <person name="Brownlee C."/>
            <person name="Cadoret J.P."/>
            <person name="Chiovitti A."/>
            <person name="Choi C.J."/>
            <person name="Coesel S."/>
            <person name="De Martino A."/>
            <person name="Detter J.C."/>
            <person name="Durkin C."/>
            <person name="Falciatore A."/>
            <person name="Fournet J."/>
            <person name="Haruta M."/>
            <person name="Huysman M.J."/>
            <person name="Jenkins B.D."/>
            <person name="Jiroutova K."/>
            <person name="Jorgensen R.E."/>
            <person name="Joubert Y."/>
            <person name="Kaplan A."/>
            <person name="Kroger N."/>
            <person name="Kroth P.G."/>
            <person name="La Roche J."/>
            <person name="Lindquist E."/>
            <person name="Lommer M."/>
            <person name="Martin-Jezequel V."/>
            <person name="Lopez P.J."/>
            <person name="Lucas S."/>
            <person name="Mangogna M."/>
            <person name="McGinnis K."/>
            <person name="Medlin L.K."/>
            <person name="Montsant A."/>
            <person name="Oudot-Le Secq M.P."/>
            <person name="Napoli C."/>
            <person name="Obornik M."/>
            <person name="Parker M.S."/>
            <person name="Petit J.L."/>
            <person name="Porcel B.M."/>
            <person name="Poulsen N."/>
            <person name="Robison M."/>
            <person name="Rychlewski L."/>
            <person name="Rynearson T.A."/>
            <person name="Schmutz J."/>
            <person name="Shapiro H."/>
            <person name="Siaut M."/>
            <person name="Stanley M."/>
            <person name="Sussman M.R."/>
            <person name="Taylor A.R."/>
            <person name="Vardi A."/>
            <person name="von Dassow P."/>
            <person name="Vyverman W."/>
            <person name="Willis A."/>
            <person name="Wyrwicz L.S."/>
            <person name="Rokhsar D.S."/>
            <person name="Weissenbach J."/>
            <person name="Armbrust E.V."/>
            <person name="Green B.R."/>
            <person name="Van de Peer Y."/>
            <person name="Grigoriev I.V."/>
        </authorList>
    </citation>
    <scope>NUCLEOTIDE SEQUENCE [LARGE SCALE GENOMIC DNA]</scope>
    <source>
        <strain evidence="3 4">CCMP1335</strain>
    </source>
</reference>
<feature type="compositionally biased region" description="Polar residues" evidence="1">
    <location>
        <begin position="109"/>
        <end position="120"/>
    </location>
</feature>
<accession>B8BU56</accession>
<dbReference type="KEGG" id="tps:THAPSDRAFT_268242"/>
<protein>
    <submittedName>
        <fullName evidence="3">Uncharacterized protein</fullName>
    </submittedName>
</protein>
<gene>
    <name evidence="3" type="ORF">THAPSDRAFT_268242</name>
</gene>
<organism evidence="3 4">
    <name type="scientific">Thalassiosira pseudonana</name>
    <name type="common">Marine diatom</name>
    <name type="synonym">Cyclotella nana</name>
    <dbReference type="NCBI Taxonomy" id="35128"/>
    <lineage>
        <taxon>Eukaryota</taxon>
        <taxon>Sar</taxon>
        <taxon>Stramenopiles</taxon>
        <taxon>Ochrophyta</taxon>
        <taxon>Bacillariophyta</taxon>
        <taxon>Coscinodiscophyceae</taxon>
        <taxon>Thalassiosirophycidae</taxon>
        <taxon>Thalassiosirales</taxon>
        <taxon>Thalassiosiraceae</taxon>
        <taxon>Thalassiosira</taxon>
    </lineage>
</organism>
<keyword evidence="4" id="KW-1185">Reference proteome</keyword>
<dbReference type="RefSeq" id="XP_002287263.1">
    <property type="nucleotide sequence ID" value="XM_002287227.1"/>
</dbReference>